<name>A0A917ZHS5_9GAMM</name>
<dbReference type="EMBL" id="BMLT01000005">
    <property type="protein sequence ID" value="GGO82369.1"/>
    <property type="molecule type" value="Genomic_DNA"/>
</dbReference>
<gene>
    <name evidence="1" type="ORF">GCM10011348_23600</name>
</gene>
<accession>A0A917ZHS5</accession>
<dbReference type="AlphaFoldDB" id="A0A917ZHS5"/>
<keyword evidence="2" id="KW-1185">Reference proteome</keyword>
<evidence type="ECO:0000313" key="2">
    <source>
        <dbReference type="Proteomes" id="UP000599578"/>
    </source>
</evidence>
<proteinExistence type="predicted"/>
<dbReference type="RefSeq" id="WP_188860798.1">
    <property type="nucleotide sequence ID" value="NZ_BMLT01000005.1"/>
</dbReference>
<dbReference type="Proteomes" id="UP000599578">
    <property type="component" value="Unassembled WGS sequence"/>
</dbReference>
<evidence type="ECO:0008006" key="3">
    <source>
        <dbReference type="Google" id="ProtNLM"/>
    </source>
</evidence>
<organism evidence="1 2">
    <name type="scientific">Marinobacterium nitratireducens</name>
    <dbReference type="NCBI Taxonomy" id="518897"/>
    <lineage>
        <taxon>Bacteria</taxon>
        <taxon>Pseudomonadati</taxon>
        <taxon>Pseudomonadota</taxon>
        <taxon>Gammaproteobacteria</taxon>
        <taxon>Oceanospirillales</taxon>
        <taxon>Oceanospirillaceae</taxon>
        <taxon>Marinobacterium</taxon>
    </lineage>
</organism>
<evidence type="ECO:0000313" key="1">
    <source>
        <dbReference type="EMBL" id="GGO82369.1"/>
    </source>
</evidence>
<protein>
    <recommendedName>
        <fullName evidence="3">Lysozyme family protein</fullName>
    </recommendedName>
</protein>
<reference evidence="1 2" key="1">
    <citation type="journal article" date="2014" name="Int. J. Syst. Evol. Microbiol.">
        <title>Complete genome sequence of Corynebacterium casei LMG S-19264T (=DSM 44701T), isolated from a smear-ripened cheese.</title>
        <authorList>
            <consortium name="US DOE Joint Genome Institute (JGI-PGF)"/>
            <person name="Walter F."/>
            <person name="Albersmeier A."/>
            <person name="Kalinowski J."/>
            <person name="Ruckert C."/>
        </authorList>
    </citation>
    <scope>NUCLEOTIDE SEQUENCE [LARGE SCALE GENOMIC DNA]</scope>
    <source>
        <strain evidence="1 2">CGMCC 1.7286</strain>
    </source>
</reference>
<sequence>MTVKLSEALAAEYRRLFDECRIRPERQAAVDATVDKLIANRGRYEAAVEGLGIPWAFVAVIHNMESSLNFSRHLHNGDSLKRRTVRVPKGRPSEGSPPFTWEESAHDALTFKGLDDWHDWSLAGTLYQIERYNGWGYRKYHPDVLSPYLWSGSQLYSAGKYVADGRWSDSAVSQQLGAAVLLRRLEEREAGSAMATAAGAGAEAEAVPAVAAKPKGPAGPLVVWGPEAYDDKALLLQQGLNRFPGVFLREDGLAGRHTSDAAFRVLGAYLQGDPDHPA</sequence>
<comment type="caution">
    <text evidence="1">The sequence shown here is derived from an EMBL/GenBank/DDBJ whole genome shotgun (WGS) entry which is preliminary data.</text>
</comment>